<evidence type="ECO:0000259" key="2">
    <source>
        <dbReference type="PROSITE" id="PS51708"/>
    </source>
</evidence>
<dbReference type="Proteomes" id="UP000295375">
    <property type="component" value="Unassembled WGS sequence"/>
</dbReference>
<feature type="domain" description="CYTH" evidence="1">
    <location>
        <begin position="1"/>
        <end position="205"/>
    </location>
</feature>
<dbReference type="GO" id="GO:0050355">
    <property type="term" value="F:inorganic triphosphate phosphatase activity"/>
    <property type="evidence" value="ECO:0007669"/>
    <property type="project" value="InterPro"/>
</dbReference>
<dbReference type="PANTHER" id="PTHR39569:SF1">
    <property type="entry name" value="INORGANIC TRIPHOSPHATASE"/>
    <property type="match status" value="1"/>
</dbReference>
<dbReference type="PROSITE" id="PS51708">
    <property type="entry name" value="CHAD"/>
    <property type="match status" value="1"/>
</dbReference>
<feature type="domain" description="CHAD" evidence="2">
    <location>
        <begin position="220"/>
        <end position="491"/>
    </location>
</feature>
<dbReference type="AlphaFoldDB" id="A0A4R6UQG4"/>
<dbReference type="SMART" id="SM01118">
    <property type="entry name" value="CYTH"/>
    <property type="match status" value="1"/>
</dbReference>
<dbReference type="InterPro" id="IPR007899">
    <property type="entry name" value="CHAD_dom"/>
</dbReference>
<dbReference type="Gene3D" id="1.40.20.10">
    <property type="entry name" value="CHAD domain"/>
    <property type="match status" value="1"/>
</dbReference>
<dbReference type="Pfam" id="PF05235">
    <property type="entry name" value="CHAD"/>
    <property type="match status" value="1"/>
</dbReference>
<dbReference type="InterPro" id="IPR033469">
    <property type="entry name" value="CYTH-like_dom_sf"/>
</dbReference>
<organism evidence="3 4">
    <name type="scientific">Permianibacter aggregans</name>
    <dbReference type="NCBI Taxonomy" id="1510150"/>
    <lineage>
        <taxon>Bacteria</taxon>
        <taxon>Pseudomonadati</taxon>
        <taxon>Pseudomonadota</taxon>
        <taxon>Gammaproteobacteria</taxon>
        <taxon>Pseudomonadales</taxon>
        <taxon>Pseudomonadaceae</taxon>
        <taxon>Permianibacter</taxon>
    </lineage>
</organism>
<dbReference type="Pfam" id="PF01928">
    <property type="entry name" value="CYTH"/>
    <property type="match status" value="1"/>
</dbReference>
<dbReference type="EMBL" id="SNYM01000010">
    <property type="protein sequence ID" value="TDQ47495.1"/>
    <property type="molecule type" value="Genomic_DNA"/>
</dbReference>
<dbReference type="CDD" id="cd07756">
    <property type="entry name" value="CYTH-like_Pase_CHAD"/>
    <property type="match status" value="1"/>
</dbReference>
<evidence type="ECO:0000259" key="1">
    <source>
        <dbReference type="PROSITE" id="PS51707"/>
    </source>
</evidence>
<comment type="caution">
    <text evidence="3">The sequence shown here is derived from an EMBL/GenBank/DDBJ whole genome shotgun (WGS) entry which is preliminary data.</text>
</comment>
<dbReference type="PROSITE" id="PS51707">
    <property type="entry name" value="CYTH"/>
    <property type="match status" value="1"/>
</dbReference>
<proteinExistence type="predicted"/>
<dbReference type="InterPro" id="IPR038186">
    <property type="entry name" value="CHAD_dom_sf"/>
</dbReference>
<dbReference type="PANTHER" id="PTHR39569">
    <property type="entry name" value="INORGANIC TRIPHOSPHATASE"/>
    <property type="match status" value="1"/>
</dbReference>
<name>A0A4R6UQG4_9GAMM</name>
<evidence type="ECO:0000313" key="4">
    <source>
        <dbReference type="Proteomes" id="UP000295375"/>
    </source>
</evidence>
<dbReference type="GO" id="GO:0046872">
    <property type="term" value="F:metal ion binding"/>
    <property type="evidence" value="ECO:0007669"/>
    <property type="project" value="TreeGrafter"/>
</dbReference>
<protein>
    <submittedName>
        <fullName evidence="3">Inorganic triphosphatase YgiF</fullName>
    </submittedName>
</protein>
<evidence type="ECO:0000313" key="3">
    <source>
        <dbReference type="EMBL" id="TDQ47495.1"/>
    </source>
</evidence>
<dbReference type="InterPro" id="IPR023577">
    <property type="entry name" value="CYTH_domain"/>
</dbReference>
<dbReference type="InterPro" id="IPR039013">
    <property type="entry name" value="YgiF"/>
</dbReference>
<dbReference type="SUPFAM" id="SSF55154">
    <property type="entry name" value="CYTH-like phosphatases"/>
    <property type="match status" value="1"/>
</dbReference>
<dbReference type="RefSeq" id="WP_157591359.1">
    <property type="nucleotide sequence ID" value="NZ_CP037953.1"/>
</dbReference>
<dbReference type="Gene3D" id="2.40.320.10">
    <property type="entry name" value="Hypothetical Protein Pfu-838710-001"/>
    <property type="match status" value="1"/>
</dbReference>
<sequence>MTVEFELKLSTDPDTLDTLASTRLPEGWQTEDWQSSQLQNHYYDNEDADLLARRIALRIRGENGRYTQTIKAAGQTIGGLHQRLEFDHPVTSLALDASGFPDQEWAGWLAAQVRAELLMPVFRTDFLRRARRLRHVSGTEVELALDLGSVSTDDEQEAICEIELELKQGEAGPMFELARHLIEHHPLVPDNRSKAERGYRLLEWHTPPESRLAPLELAEDASLWTIFTEAIGTAWSHWQRYEKEFLSLPSVQSVEQMRRAVGLMRHILVCYNGLPLPEMVQRWTRQLTRMMKTLHWVRYARAQNAADRIILSTQGEHYLPHHEEFEDILPDERLFASGMEQTQQLLSSREYARFSLDMAEFLLLPPVPAPELQEQAAERATALVIRQWGDLQTIWREAPVAADFEYYTQQRRLLRRALWSSLLFGDLFEHRQRDLFIDPCRDLLAGVEDIATLNCLEQMAKQLPPETAQEVANWLAAQRETLWTALQMTRDRALRAEPDDLESD</sequence>
<keyword evidence="4" id="KW-1185">Reference proteome</keyword>
<accession>A0A4R6UQG4</accession>
<reference evidence="3 4" key="1">
    <citation type="submission" date="2019-03" db="EMBL/GenBank/DDBJ databases">
        <title>Genomic Encyclopedia of Type Strains, Phase IV (KMG-IV): sequencing the most valuable type-strain genomes for metagenomic binning, comparative biology and taxonomic classification.</title>
        <authorList>
            <person name="Goeker M."/>
        </authorList>
    </citation>
    <scope>NUCLEOTIDE SEQUENCE [LARGE SCALE GENOMIC DNA]</scope>
    <source>
        <strain evidence="3 4">DSM 103792</strain>
    </source>
</reference>
<gene>
    <name evidence="3" type="ORF">EV696_11087</name>
</gene>